<name>A0A376H739_ENTGA</name>
<organism evidence="1 2">
    <name type="scientific">Enterococcus gallinarum</name>
    <dbReference type="NCBI Taxonomy" id="1353"/>
    <lineage>
        <taxon>Bacteria</taxon>
        <taxon>Bacillati</taxon>
        <taxon>Bacillota</taxon>
        <taxon>Bacilli</taxon>
        <taxon>Lactobacillales</taxon>
        <taxon>Enterococcaceae</taxon>
        <taxon>Enterococcus</taxon>
    </lineage>
</organism>
<dbReference type="EC" id="4.1.2.4" evidence="1"/>
<accession>A0A376H739</accession>
<dbReference type="Proteomes" id="UP000254807">
    <property type="component" value="Unassembled WGS sequence"/>
</dbReference>
<gene>
    <name evidence="1" type="primary">deoC</name>
    <name evidence="1" type="ORF">NCTC12360_02498</name>
</gene>
<evidence type="ECO:0000313" key="1">
    <source>
        <dbReference type="EMBL" id="STD83979.1"/>
    </source>
</evidence>
<dbReference type="SUPFAM" id="SSF51569">
    <property type="entry name" value="Aldolase"/>
    <property type="match status" value="1"/>
</dbReference>
<reference evidence="1 2" key="1">
    <citation type="submission" date="2018-06" db="EMBL/GenBank/DDBJ databases">
        <authorList>
            <consortium name="Pathogen Informatics"/>
            <person name="Doyle S."/>
        </authorList>
    </citation>
    <scope>NUCLEOTIDE SEQUENCE [LARGE SCALE GENOMIC DNA]</scope>
    <source>
        <strain evidence="1 2">NCTC12360</strain>
    </source>
</reference>
<dbReference type="InterPro" id="IPR013785">
    <property type="entry name" value="Aldolase_TIM"/>
</dbReference>
<dbReference type="Gene3D" id="3.20.20.70">
    <property type="entry name" value="Aldolase class I"/>
    <property type="match status" value="1"/>
</dbReference>
<dbReference type="RefSeq" id="WP_060815041.1">
    <property type="nucleotide sequence ID" value="NZ_JBHULA010000031.1"/>
</dbReference>
<evidence type="ECO:0000313" key="2">
    <source>
        <dbReference type="Proteomes" id="UP000254807"/>
    </source>
</evidence>
<dbReference type="AlphaFoldDB" id="A0A376H739"/>
<proteinExistence type="predicted"/>
<keyword evidence="1" id="KW-0456">Lyase</keyword>
<protein>
    <submittedName>
        <fullName evidence="1">Deoxyribose-phosphate aldolase</fullName>
        <ecNumber evidence="1">4.1.2.4</ecNumber>
    </submittedName>
</protein>
<sequence>MTQFKDMLSFRFLQAGLTDWLLKDTITEFKTLGVQEVIVLPSDLRRAKQLTDGSEIQVGCAVDFPLAQGTIAKKAFEIGHSFMDGADFLEVWLPAALLVEKERTADLAELMETSRSLALSGGEIRWAVNTSLMNELTKIQVAQRLKAWDWPSITLGQQLTVSDALHDVSIFALDGGPQLTIQVNTAASVTDQKSLVDLLQAGAAKIGVPFTESALLLNE</sequence>
<dbReference type="OrthoDB" id="2186776at2"/>
<keyword evidence="2" id="KW-1185">Reference proteome</keyword>
<dbReference type="GO" id="GO:0004139">
    <property type="term" value="F:deoxyribose-phosphate aldolase activity"/>
    <property type="evidence" value="ECO:0007669"/>
    <property type="project" value="UniProtKB-EC"/>
</dbReference>
<dbReference type="EMBL" id="UFYW01000001">
    <property type="protein sequence ID" value="STD83979.1"/>
    <property type="molecule type" value="Genomic_DNA"/>
</dbReference>